<keyword evidence="2" id="KW-1185">Reference proteome</keyword>
<accession>A0ABY2NU54</accession>
<sequence>MKIILDANIILGYYKETVLEIEHSLTDSPSKFFSKENTLLIDTGGKIEHEYTSLLDKDWVKSWIINLIDQNILLTIETENHQPVCTALYKLGFPNTSRDIWYIRTGCTASKSFQTEVYLITEDLDFYNPKSKQCSPNIRQSTLSCYNAPVQKLLEKQDLLVRSVCSC</sequence>
<reference evidence="2" key="1">
    <citation type="journal article" date="2019" name="PLoS Negl. Trop. Dis.">
        <title>Revisiting the worldwide diversity of Leptospira species in the environment.</title>
        <authorList>
            <person name="Vincent A.T."/>
            <person name="Schiettekatte O."/>
            <person name="Bourhy P."/>
            <person name="Veyrier F.J."/>
            <person name="Picardeau M."/>
        </authorList>
    </citation>
    <scope>NUCLEOTIDE SEQUENCE [LARGE SCALE GENOMIC DNA]</scope>
    <source>
        <strain evidence="2">201601955</strain>
    </source>
</reference>
<name>A0ABY2NU54_9LEPT</name>
<evidence type="ECO:0000313" key="2">
    <source>
        <dbReference type="Proteomes" id="UP000298112"/>
    </source>
</evidence>
<organism evidence="1 2">
    <name type="scientific">Leptospira vanthielii</name>
    <dbReference type="NCBI Taxonomy" id="293085"/>
    <lineage>
        <taxon>Bacteria</taxon>
        <taxon>Pseudomonadati</taxon>
        <taxon>Spirochaetota</taxon>
        <taxon>Spirochaetia</taxon>
        <taxon>Leptospirales</taxon>
        <taxon>Leptospiraceae</taxon>
        <taxon>Leptospira</taxon>
    </lineage>
</organism>
<dbReference type="EMBL" id="RQHF01000006">
    <property type="protein sequence ID" value="TGM61727.1"/>
    <property type="molecule type" value="Genomic_DNA"/>
</dbReference>
<protein>
    <recommendedName>
        <fullName evidence="3">PIN domain-containing protein</fullName>
    </recommendedName>
</protein>
<gene>
    <name evidence="1" type="ORF">EHQ95_00315</name>
</gene>
<evidence type="ECO:0008006" key="3">
    <source>
        <dbReference type="Google" id="ProtNLM"/>
    </source>
</evidence>
<dbReference type="Proteomes" id="UP000298112">
    <property type="component" value="Unassembled WGS sequence"/>
</dbReference>
<comment type="caution">
    <text evidence="1">The sequence shown here is derived from an EMBL/GenBank/DDBJ whole genome shotgun (WGS) entry which is preliminary data.</text>
</comment>
<proteinExistence type="predicted"/>
<evidence type="ECO:0000313" key="1">
    <source>
        <dbReference type="EMBL" id="TGM61727.1"/>
    </source>
</evidence>
<dbReference type="RefSeq" id="WP_135656370.1">
    <property type="nucleotide sequence ID" value="NZ_RQHF01000006.1"/>
</dbReference>